<comment type="caution">
    <text evidence="8">The sequence shown here is derived from an EMBL/GenBank/DDBJ whole genome shotgun (WGS) entry which is preliminary data.</text>
</comment>
<keyword evidence="3 7" id="KW-0812">Transmembrane</keyword>
<evidence type="ECO:0008006" key="10">
    <source>
        <dbReference type="Google" id="ProtNLM"/>
    </source>
</evidence>
<feature type="transmembrane region" description="Helical" evidence="7">
    <location>
        <begin position="299"/>
        <end position="318"/>
    </location>
</feature>
<name>A0AAV6V5Z8_9ARAC</name>
<dbReference type="InterPro" id="IPR002657">
    <property type="entry name" value="BilAc:Na_symport/Acr3"/>
</dbReference>
<evidence type="ECO:0000256" key="5">
    <source>
        <dbReference type="ARBA" id="ARBA00022989"/>
    </source>
</evidence>
<dbReference type="EMBL" id="JAFNEN010000144">
    <property type="protein sequence ID" value="KAG8192135.1"/>
    <property type="molecule type" value="Genomic_DNA"/>
</dbReference>
<evidence type="ECO:0000313" key="8">
    <source>
        <dbReference type="EMBL" id="KAG8192135.1"/>
    </source>
</evidence>
<evidence type="ECO:0000256" key="2">
    <source>
        <dbReference type="ARBA" id="ARBA00006528"/>
    </source>
</evidence>
<evidence type="ECO:0000313" key="9">
    <source>
        <dbReference type="Proteomes" id="UP000827092"/>
    </source>
</evidence>
<dbReference type="Gene3D" id="1.20.1530.20">
    <property type="match status" value="1"/>
</dbReference>
<comment type="similarity">
    <text evidence="2">Belongs to the bile acid:sodium symporter (BASS) (TC 2.A.28) family.</text>
</comment>
<keyword evidence="6 7" id="KW-0472">Membrane</keyword>
<feature type="transmembrane region" description="Helical" evidence="7">
    <location>
        <begin position="130"/>
        <end position="151"/>
    </location>
</feature>
<dbReference type="InterPro" id="IPR004710">
    <property type="entry name" value="Bilac:Na_transpt"/>
</dbReference>
<organism evidence="8 9">
    <name type="scientific">Oedothorax gibbosus</name>
    <dbReference type="NCBI Taxonomy" id="931172"/>
    <lineage>
        <taxon>Eukaryota</taxon>
        <taxon>Metazoa</taxon>
        <taxon>Ecdysozoa</taxon>
        <taxon>Arthropoda</taxon>
        <taxon>Chelicerata</taxon>
        <taxon>Arachnida</taxon>
        <taxon>Araneae</taxon>
        <taxon>Araneomorphae</taxon>
        <taxon>Entelegynae</taxon>
        <taxon>Araneoidea</taxon>
        <taxon>Linyphiidae</taxon>
        <taxon>Erigoninae</taxon>
        <taxon>Oedothorax</taxon>
    </lineage>
</organism>
<dbReference type="GO" id="GO:0016020">
    <property type="term" value="C:membrane"/>
    <property type="evidence" value="ECO:0007669"/>
    <property type="project" value="UniProtKB-SubCell"/>
</dbReference>
<gene>
    <name evidence="8" type="ORF">JTE90_027781</name>
</gene>
<feature type="transmembrane region" description="Helical" evidence="7">
    <location>
        <begin position="73"/>
        <end position="94"/>
    </location>
</feature>
<protein>
    <recommendedName>
        <fullName evidence="10">Solute carrier family 10 member 6</fullName>
    </recommendedName>
</protein>
<dbReference type="Pfam" id="PF01758">
    <property type="entry name" value="SBF"/>
    <property type="match status" value="1"/>
</dbReference>
<keyword evidence="5 7" id="KW-1133">Transmembrane helix</keyword>
<accession>A0AAV6V5Z8</accession>
<dbReference type="AlphaFoldDB" id="A0AAV6V5Z8"/>
<dbReference type="GO" id="GO:0008508">
    <property type="term" value="F:bile acid:sodium symporter activity"/>
    <property type="evidence" value="ECO:0007669"/>
    <property type="project" value="TreeGrafter"/>
</dbReference>
<reference evidence="8 9" key="1">
    <citation type="journal article" date="2022" name="Nat. Ecol. Evol.">
        <title>A masculinizing supergene underlies an exaggerated male reproductive morph in a spider.</title>
        <authorList>
            <person name="Hendrickx F."/>
            <person name="De Corte Z."/>
            <person name="Sonet G."/>
            <person name="Van Belleghem S.M."/>
            <person name="Kostlbacher S."/>
            <person name="Vangestel C."/>
        </authorList>
    </citation>
    <scope>NUCLEOTIDE SEQUENCE [LARGE SCALE GENOMIC DNA]</scope>
    <source>
        <strain evidence="8">W744_W776</strain>
    </source>
</reference>
<evidence type="ECO:0000256" key="6">
    <source>
        <dbReference type="ARBA" id="ARBA00023136"/>
    </source>
</evidence>
<dbReference type="InterPro" id="IPR038770">
    <property type="entry name" value="Na+/solute_symporter_sf"/>
</dbReference>
<feature type="transmembrane region" description="Helical" evidence="7">
    <location>
        <begin position="234"/>
        <end position="255"/>
    </location>
</feature>
<feature type="transmembrane region" description="Helical" evidence="7">
    <location>
        <begin position="39"/>
        <end position="61"/>
    </location>
</feature>
<dbReference type="PANTHER" id="PTHR10361:SF28">
    <property type="entry name" value="P3 PROTEIN-RELATED"/>
    <property type="match status" value="1"/>
</dbReference>
<evidence type="ECO:0000256" key="7">
    <source>
        <dbReference type="SAM" id="Phobius"/>
    </source>
</evidence>
<keyword evidence="4" id="KW-0813">Transport</keyword>
<keyword evidence="9" id="KW-1185">Reference proteome</keyword>
<feature type="transmembrane region" description="Helical" evidence="7">
    <location>
        <begin position="100"/>
        <end position="118"/>
    </location>
</feature>
<dbReference type="Proteomes" id="UP000827092">
    <property type="component" value="Unassembled WGS sequence"/>
</dbReference>
<evidence type="ECO:0000256" key="4">
    <source>
        <dbReference type="ARBA" id="ARBA00022847"/>
    </source>
</evidence>
<evidence type="ECO:0000256" key="1">
    <source>
        <dbReference type="ARBA" id="ARBA00004141"/>
    </source>
</evidence>
<comment type="subcellular location">
    <subcellularLocation>
        <location evidence="1">Membrane</location>
        <topology evidence="1">Multi-pass membrane protein</topology>
    </subcellularLocation>
</comment>
<evidence type="ECO:0000256" key="3">
    <source>
        <dbReference type="ARBA" id="ARBA00022692"/>
    </source>
</evidence>
<dbReference type="PANTHER" id="PTHR10361">
    <property type="entry name" value="SODIUM-BILE ACID COTRANSPORTER"/>
    <property type="match status" value="1"/>
</dbReference>
<feature type="transmembrane region" description="Helical" evidence="7">
    <location>
        <begin position="202"/>
        <end position="222"/>
    </location>
</feature>
<keyword evidence="4" id="KW-0769">Symport</keyword>
<sequence>MNFSTDYDNFFANVSTSSDAKKFDNSTFDDDLSRKNLKFIFDIQTLLSVLIVMLAMGTDIAWDDLWYHIKRPIGMSIGLVSQFILMPLSAFALLLVSGVVGVHATGVLIIACCPGGPLSNMFTYLSGGDLPLSVAMTTASTAMATGMLPGNLWLYGRYFETTDLFIPYKKMAISILIAISPVCMGMIIRWKAPRIAKWITKIGVYTGLLFILGNTAFIIVIFPDMFTSISPRVYVIILLLPFLGLTLGYGFATLFRQKVPVCKTVAIECGIQNIPLSVSIISLSFSVEVQKDIIVLPHLYLFGIVIGCTTLIGGYQLHKRFTQRKPTRAIRLPNNKEGNTEDLEKEDLMMTKDQAIKLECRIFSSNENYPSRQRNMPI</sequence>
<proteinExistence type="inferred from homology"/>
<feature type="transmembrane region" description="Helical" evidence="7">
    <location>
        <begin position="171"/>
        <end position="190"/>
    </location>
</feature>